<dbReference type="Gene3D" id="6.10.140.2220">
    <property type="match status" value="1"/>
</dbReference>
<dbReference type="PANTHER" id="PTHR28069">
    <property type="entry name" value="GH20023P"/>
    <property type="match status" value="1"/>
</dbReference>
<dbReference type="PROSITE" id="PS01360">
    <property type="entry name" value="ZF_MYND_1"/>
    <property type="match status" value="1"/>
</dbReference>
<dbReference type="AlphaFoldDB" id="A0A9P3PZ85"/>
<dbReference type="Pfam" id="PF20179">
    <property type="entry name" value="MSS51_C"/>
    <property type="match status" value="1"/>
</dbReference>
<dbReference type="InterPro" id="IPR046824">
    <property type="entry name" value="Mss51-like_C"/>
</dbReference>
<dbReference type="SUPFAM" id="SSF144232">
    <property type="entry name" value="HIT/MYND zinc finger-like"/>
    <property type="match status" value="1"/>
</dbReference>
<dbReference type="EMBL" id="BRPK01000016">
    <property type="protein sequence ID" value="GLB44346.1"/>
    <property type="molecule type" value="Genomic_DNA"/>
</dbReference>
<evidence type="ECO:0000256" key="2">
    <source>
        <dbReference type="ARBA" id="ARBA00022771"/>
    </source>
</evidence>
<name>A0A9P3PZ85_LYOSH</name>
<dbReference type="PROSITE" id="PS51257">
    <property type="entry name" value="PROKAR_LIPOPROTEIN"/>
    <property type="match status" value="1"/>
</dbReference>
<evidence type="ECO:0000313" key="6">
    <source>
        <dbReference type="EMBL" id="GLB44346.1"/>
    </source>
</evidence>
<dbReference type="PROSITE" id="PS50865">
    <property type="entry name" value="ZF_MYND_2"/>
    <property type="match status" value="1"/>
</dbReference>
<feature type="domain" description="MYND-type" evidence="5">
    <location>
        <begin position="20"/>
        <end position="61"/>
    </location>
</feature>
<keyword evidence="3" id="KW-0862">Zinc</keyword>
<organism evidence="6 7">
    <name type="scientific">Lyophyllum shimeji</name>
    <name type="common">Hon-shimeji</name>
    <name type="synonym">Tricholoma shimeji</name>
    <dbReference type="NCBI Taxonomy" id="47721"/>
    <lineage>
        <taxon>Eukaryota</taxon>
        <taxon>Fungi</taxon>
        <taxon>Dikarya</taxon>
        <taxon>Basidiomycota</taxon>
        <taxon>Agaricomycotina</taxon>
        <taxon>Agaricomycetes</taxon>
        <taxon>Agaricomycetidae</taxon>
        <taxon>Agaricales</taxon>
        <taxon>Tricholomatineae</taxon>
        <taxon>Lyophyllaceae</taxon>
        <taxon>Lyophyllum</taxon>
    </lineage>
</organism>
<evidence type="ECO:0000256" key="3">
    <source>
        <dbReference type="ARBA" id="ARBA00022833"/>
    </source>
</evidence>
<keyword evidence="1" id="KW-0479">Metal-binding</keyword>
<evidence type="ECO:0000256" key="4">
    <source>
        <dbReference type="PROSITE-ProRule" id="PRU00134"/>
    </source>
</evidence>
<proteinExistence type="predicted"/>
<dbReference type="OrthoDB" id="432970at2759"/>
<protein>
    <submittedName>
        <fullName evidence="6">Zinc finger mynd domain-containing protein 17</fullName>
    </submittedName>
</protein>
<accession>A0A9P3PZ85</accession>
<dbReference type="Proteomes" id="UP001063166">
    <property type="component" value="Unassembled WGS sequence"/>
</dbReference>
<dbReference type="GO" id="GO:0008270">
    <property type="term" value="F:zinc ion binding"/>
    <property type="evidence" value="ECO:0007669"/>
    <property type="project" value="UniProtKB-KW"/>
</dbReference>
<sequence length="477" mass="53627">MDFTKAKRIPPLTASLGQACYACFKTEGEGITLRRCTGCRSIQYCSAGCQQANWKEHKGICKAFQKLENEPVLRMSLLFALVDEPTTDFYSLDTIIATMVANQERYLEQVLNRRLTIPERNLLGWEPRCLACARTDRVIRMEAVENGSTSTPNTLKACHACKMAFYCSDHHWDAVQHKHAGEPAEDGHDGLTQCHMNQEIRQDIAFASIMEAAKMGQFKWAPERVKPSWASLKDTNWEAEFASRLVQDFGISTEAAGPFLRASSEALSMPMTILWALENLNLDDSWTRKETLIIHLLGAYQVEVMNADTFEEVLHRLPEVKKLNLVLCGPELATLTTVRERSQVMDMETCPNCAGQRRKRVQQLFTQKYHEYAQSLGSNFIKPDLAVAFNSGASQEGSESWKETMSFLVKNNIPSVFTAYNREEAEAEAKLLKAAGAQLIPRLGPTRNAWGSISFKKEPSRVTGFYSVNGWLAGGFR</sequence>
<keyword evidence="2 4" id="KW-0863">Zinc-finger</keyword>
<gene>
    <name evidence="6" type="ORF">LshimejAT787_1602760</name>
</gene>
<evidence type="ECO:0000313" key="7">
    <source>
        <dbReference type="Proteomes" id="UP001063166"/>
    </source>
</evidence>
<reference evidence="6" key="1">
    <citation type="submission" date="2022-07" db="EMBL/GenBank/DDBJ databases">
        <title>The genome of Lyophyllum shimeji provides insight into the initial evolution of ectomycorrhizal fungal genome.</title>
        <authorList>
            <person name="Kobayashi Y."/>
            <person name="Shibata T."/>
            <person name="Hirakawa H."/>
            <person name="Shigenobu S."/>
            <person name="Nishiyama T."/>
            <person name="Yamada A."/>
            <person name="Hasebe M."/>
            <person name="Kawaguchi M."/>
        </authorList>
    </citation>
    <scope>NUCLEOTIDE SEQUENCE</scope>
    <source>
        <strain evidence="6">AT787</strain>
    </source>
</reference>
<dbReference type="InterPro" id="IPR002893">
    <property type="entry name" value="Znf_MYND"/>
</dbReference>
<keyword evidence="7" id="KW-1185">Reference proteome</keyword>
<dbReference type="Pfam" id="PF01753">
    <property type="entry name" value="zf-MYND"/>
    <property type="match status" value="1"/>
</dbReference>
<evidence type="ECO:0000259" key="5">
    <source>
        <dbReference type="PROSITE" id="PS50865"/>
    </source>
</evidence>
<comment type="caution">
    <text evidence="6">The sequence shown here is derived from an EMBL/GenBank/DDBJ whole genome shotgun (WGS) entry which is preliminary data.</text>
</comment>
<evidence type="ECO:0000256" key="1">
    <source>
        <dbReference type="ARBA" id="ARBA00022723"/>
    </source>
</evidence>